<sequence length="139" mass="15286">MNERNRASIETGNPERELFHLKTCGEIKRREFSLTAMREAGEEGGLLLARMKAEGPDDLHADQWEIHPEGDEFIHVLEGEVALILEGAADGVTLTAGDAAIVPRGRWHRFDWMGPVALLFVTPPGGTELRDVAASGDDR</sequence>
<dbReference type="EMBL" id="CP000774">
    <property type="protein sequence ID" value="ABS62287.1"/>
    <property type="molecule type" value="Genomic_DNA"/>
</dbReference>
<dbReference type="KEGG" id="pla:Plav_0664"/>
<protein>
    <submittedName>
        <fullName evidence="2">Cupin 2 conserved barrel domain protein</fullName>
    </submittedName>
</protein>
<proteinExistence type="predicted"/>
<dbReference type="eggNOG" id="COG0662">
    <property type="taxonomic scope" value="Bacteria"/>
</dbReference>
<dbReference type="AlphaFoldDB" id="A7HQV4"/>
<dbReference type="CDD" id="cd02208">
    <property type="entry name" value="cupin_RmlC-like"/>
    <property type="match status" value="1"/>
</dbReference>
<evidence type="ECO:0000313" key="2">
    <source>
        <dbReference type="EMBL" id="ABS62287.1"/>
    </source>
</evidence>
<dbReference type="InterPro" id="IPR013096">
    <property type="entry name" value="Cupin_2"/>
</dbReference>
<dbReference type="RefSeq" id="WP_011995578.1">
    <property type="nucleotide sequence ID" value="NC_009719.1"/>
</dbReference>
<reference evidence="2 3" key="1">
    <citation type="journal article" date="2011" name="Stand. Genomic Sci.">
        <title>Complete genome sequence of Parvibaculum lavamentivorans type strain (DS-1(T)).</title>
        <authorList>
            <person name="Schleheck D."/>
            <person name="Weiss M."/>
            <person name="Pitluck S."/>
            <person name="Bruce D."/>
            <person name="Land M.L."/>
            <person name="Han S."/>
            <person name="Saunders E."/>
            <person name="Tapia R."/>
            <person name="Detter C."/>
            <person name="Brettin T."/>
            <person name="Han J."/>
            <person name="Woyke T."/>
            <person name="Goodwin L."/>
            <person name="Pennacchio L."/>
            <person name="Nolan M."/>
            <person name="Cook A.M."/>
            <person name="Kjelleberg S."/>
            <person name="Thomas T."/>
        </authorList>
    </citation>
    <scope>NUCLEOTIDE SEQUENCE [LARGE SCALE GENOMIC DNA]</scope>
    <source>
        <strain evidence="3">DS-1 / DSM 13023 / NCIMB 13966</strain>
    </source>
</reference>
<dbReference type="Pfam" id="PF07883">
    <property type="entry name" value="Cupin_2"/>
    <property type="match status" value="1"/>
</dbReference>
<gene>
    <name evidence="2" type="ordered locus">Plav_0664</name>
</gene>
<accession>A7HQV4</accession>
<dbReference type="InterPro" id="IPR011051">
    <property type="entry name" value="RmlC_Cupin_sf"/>
</dbReference>
<dbReference type="SUPFAM" id="SSF51182">
    <property type="entry name" value="RmlC-like cupins"/>
    <property type="match status" value="1"/>
</dbReference>
<dbReference type="Gene3D" id="2.60.120.10">
    <property type="entry name" value="Jelly Rolls"/>
    <property type="match status" value="1"/>
</dbReference>
<dbReference type="Proteomes" id="UP000006377">
    <property type="component" value="Chromosome"/>
</dbReference>
<dbReference type="STRING" id="402881.Plav_0664"/>
<keyword evidence="3" id="KW-1185">Reference proteome</keyword>
<dbReference type="HOGENOM" id="CLU_137188_0_0_5"/>
<evidence type="ECO:0000259" key="1">
    <source>
        <dbReference type="Pfam" id="PF07883"/>
    </source>
</evidence>
<feature type="domain" description="Cupin type-2" evidence="1">
    <location>
        <begin position="62"/>
        <end position="121"/>
    </location>
</feature>
<organism evidence="2 3">
    <name type="scientific">Parvibaculum lavamentivorans (strain DS-1 / DSM 13023 / NCIMB 13966)</name>
    <dbReference type="NCBI Taxonomy" id="402881"/>
    <lineage>
        <taxon>Bacteria</taxon>
        <taxon>Pseudomonadati</taxon>
        <taxon>Pseudomonadota</taxon>
        <taxon>Alphaproteobacteria</taxon>
        <taxon>Hyphomicrobiales</taxon>
        <taxon>Parvibaculaceae</taxon>
        <taxon>Parvibaculum</taxon>
    </lineage>
</organism>
<dbReference type="InterPro" id="IPR014710">
    <property type="entry name" value="RmlC-like_jellyroll"/>
</dbReference>
<name>A7HQV4_PARL1</name>
<evidence type="ECO:0000313" key="3">
    <source>
        <dbReference type="Proteomes" id="UP000006377"/>
    </source>
</evidence>